<dbReference type="InterPro" id="IPR052166">
    <property type="entry name" value="Diverse_Acyl-CoA_DH"/>
</dbReference>
<dbReference type="InterPro" id="IPR009075">
    <property type="entry name" value="AcylCo_DH/oxidase_C"/>
</dbReference>
<dbReference type="FunFam" id="2.40.110.10:FF:000031">
    <property type="entry name" value="Acyl-CoA dehydrogenase, putative"/>
    <property type="match status" value="1"/>
</dbReference>
<evidence type="ECO:0000256" key="2">
    <source>
        <dbReference type="ARBA" id="ARBA00009347"/>
    </source>
</evidence>
<proteinExistence type="inferred from homology"/>
<evidence type="ECO:0000259" key="12">
    <source>
        <dbReference type="Pfam" id="PF02770"/>
    </source>
</evidence>
<geneLocation type="plasmid" evidence="15 16">
    <name>unnamed2</name>
</geneLocation>
<dbReference type="Proteomes" id="UP000245629">
    <property type="component" value="Plasmid unnamed2"/>
</dbReference>
<dbReference type="KEGG" id="azz:DEW08_26610"/>
<evidence type="ECO:0000256" key="4">
    <source>
        <dbReference type="ARBA" id="ARBA00022827"/>
    </source>
</evidence>
<dbReference type="InterPro" id="IPR009100">
    <property type="entry name" value="AcylCoA_DH/oxidase_NM_dom_sf"/>
</dbReference>
<dbReference type="InterPro" id="IPR036250">
    <property type="entry name" value="AcylCo_DH-like_C"/>
</dbReference>
<evidence type="ECO:0000256" key="10">
    <source>
        <dbReference type="RuleBase" id="RU362125"/>
    </source>
</evidence>
<organism evidence="15 16">
    <name type="scientific">Azospirillum thermophilum</name>
    <dbReference type="NCBI Taxonomy" id="2202148"/>
    <lineage>
        <taxon>Bacteria</taxon>
        <taxon>Pseudomonadati</taxon>
        <taxon>Pseudomonadota</taxon>
        <taxon>Alphaproteobacteria</taxon>
        <taxon>Rhodospirillales</taxon>
        <taxon>Azospirillaceae</taxon>
        <taxon>Azospirillum</taxon>
    </lineage>
</organism>
<keyword evidence="4 10" id="KW-0274">FAD</keyword>
<evidence type="ECO:0000256" key="6">
    <source>
        <dbReference type="ARBA" id="ARBA00051388"/>
    </source>
</evidence>
<dbReference type="GO" id="GO:0050660">
    <property type="term" value="F:flavin adenine dinucleotide binding"/>
    <property type="evidence" value="ECO:0007669"/>
    <property type="project" value="InterPro"/>
</dbReference>
<dbReference type="Gene3D" id="1.20.140.10">
    <property type="entry name" value="Butyryl-CoA Dehydrogenase, subunit A, domain 3"/>
    <property type="match status" value="1"/>
</dbReference>
<protein>
    <recommendedName>
        <fullName evidence="9">3-methylmercaptopropionyl-CoA dehydrogenase</fullName>
        <ecNumber evidence="8">1.3.99.41</ecNumber>
    </recommendedName>
</protein>
<dbReference type="Gene3D" id="1.10.540.10">
    <property type="entry name" value="Acyl-CoA dehydrogenase/oxidase, N-terminal domain"/>
    <property type="match status" value="1"/>
</dbReference>
<dbReference type="GO" id="GO:0016627">
    <property type="term" value="F:oxidoreductase activity, acting on the CH-CH group of donors"/>
    <property type="evidence" value="ECO:0007669"/>
    <property type="project" value="InterPro"/>
</dbReference>
<dbReference type="SUPFAM" id="SSF56645">
    <property type="entry name" value="Acyl-CoA dehydrogenase NM domain-like"/>
    <property type="match status" value="1"/>
</dbReference>
<accession>A0A2S2CYL7</accession>
<feature type="domain" description="Acyl-CoA dehydrogenase/oxidase N-terminal" evidence="13">
    <location>
        <begin position="74"/>
        <end position="156"/>
    </location>
</feature>
<sequence length="596" mass="63479">MTYTAPLRDIRFVLKEIAGFDSVAALPGFEEATPELADSILEEAAKIAGGVLAPLNAPGDRQGARWTDGAVTTPDGWRDAWNTLVEGGWNGLPFAAQWGGMGLPNVLNTAVQEMWHAANMAFALCPMLTQGAVNALQQFASEEVKQTYLPKMVTGEWTGTMNLTEPQAGSDLAAIRSRAEPVGDGSYRVYGQKIFITYGDHDLTDNIVHLVLARLPDAPPGVKGISLFVVPKVMVNADGSLGARNDVACVSIEHKLGIHASPTAVLAFGDQGGAIGWLVGEPHRGLEYMFVMMNHARQAVGLQGLSIGERAYQQALSYARERVQGKPAGWQGEGRTPILNHPEVRRSLMSMKARIEAMRGILYTAAAAHDIRHSHPEPEARQTAAVLEELLTPIAKGWSTETGQDIASQGVQIHGGMGYVEETGAAQHLRDARITTIYEGTTAIQANDLVNRKLLRDKGASLGVWLDEVEGNARTLEGSTDLDLQVIGREIALAAGRTREMTGWILANAADPAKPAAAAVPLLNAMGLVAGAHYLSLGAVAALRRLSEGEADDGFLAAKPVTARFFAEHLLGQVEGCRAAVVNGADTVMALSDAQM</sequence>
<name>A0A2S2CYL7_9PROT</name>
<evidence type="ECO:0000256" key="3">
    <source>
        <dbReference type="ARBA" id="ARBA00022630"/>
    </source>
</evidence>
<evidence type="ECO:0000259" key="11">
    <source>
        <dbReference type="Pfam" id="PF00441"/>
    </source>
</evidence>
<dbReference type="RefSeq" id="WP_109333016.1">
    <property type="nucleotide sequence ID" value="NZ_CP029357.1"/>
</dbReference>
<feature type="domain" description="Acyl-CoA oxidase/dehydrogenase middle" evidence="12">
    <location>
        <begin position="161"/>
        <end position="268"/>
    </location>
</feature>
<dbReference type="InterPro" id="IPR037069">
    <property type="entry name" value="AcylCoA_DH/ox_N_sf"/>
</dbReference>
<evidence type="ECO:0000313" key="16">
    <source>
        <dbReference type="Proteomes" id="UP000245629"/>
    </source>
</evidence>
<dbReference type="Pfam" id="PF12806">
    <property type="entry name" value="Acyl-CoA_dh_C"/>
    <property type="match status" value="1"/>
</dbReference>
<comment type="similarity">
    <text evidence="2 10">Belongs to the acyl-CoA dehydrogenase family.</text>
</comment>
<comment type="function">
    <text evidence="7">Involved in the assimilation of dimethylsulphoniopropionate (DMSP), an important compound in the fixation of carbon in marine phytoplankton, by mediating the conversion of 3-(methylthio)propanoyl-CoA (MMPA-CoA) to 3-(methylthio)acryloyl-CoA (MTA-CoA).</text>
</comment>
<evidence type="ECO:0000256" key="9">
    <source>
        <dbReference type="ARBA" id="ARBA00069043"/>
    </source>
</evidence>
<dbReference type="PANTHER" id="PTHR42803:SF1">
    <property type="entry name" value="BROAD-SPECIFICITY LINEAR ACYL-COA DEHYDROGENASE FADE5"/>
    <property type="match status" value="1"/>
</dbReference>
<dbReference type="SUPFAM" id="SSF47203">
    <property type="entry name" value="Acyl-CoA dehydrogenase C-terminal domain-like"/>
    <property type="match status" value="1"/>
</dbReference>
<dbReference type="PANTHER" id="PTHR42803">
    <property type="entry name" value="ACYL-COA DEHYDROGENASE"/>
    <property type="match status" value="1"/>
</dbReference>
<comment type="catalytic activity">
    <reaction evidence="6">
        <text>3-(methylsulfanyl)propanoyl-CoA + oxidized [electron-transfer flavoprotein] + H(+) = 3-(methylsulfanyl)acryloyl-CoA + reduced [electron-transfer flavoprotein]</text>
        <dbReference type="Rhea" id="RHEA:52612"/>
        <dbReference type="Rhea" id="RHEA-COMP:10685"/>
        <dbReference type="Rhea" id="RHEA-COMP:10686"/>
        <dbReference type="ChEBI" id="CHEBI:15378"/>
        <dbReference type="ChEBI" id="CHEBI:57692"/>
        <dbReference type="ChEBI" id="CHEBI:58307"/>
        <dbReference type="ChEBI" id="CHEBI:82815"/>
        <dbReference type="ChEBI" id="CHEBI:84994"/>
        <dbReference type="EC" id="1.3.99.41"/>
    </reaction>
    <physiologicalReaction direction="left-to-right" evidence="6">
        <dbReference type="Rhea" id="RHEA:52613"/>
    </physiologicalReaction>
</comment>
<dbReference type="EMBL" id="CP029357">
    <property type="protein sequence ID" value="AWK89581.1"/>
    <property type="molecule type" value="Genomic_DNA"/>
</dbReference>
<keyword evidence="16" id="KW-1185">Reference proteome</keyword>
<dbReference type="InterPro" id="IPR025878">
    <property type="entry name" value="Acyl-CoA_dh-like_C_dom"/>
</dbReference>
<feature type="domain" description="Acyl-CoA dehydrogenase/oxidase C-terminal" evidence="11">
    <location>
        <begin position="284"/>
        <end position="452"/>
    </location>
</feature>
<dbReference type="Pfam" id="PF02770">
    <property type="entry name" value="Acyl-CoA_dh_M"/>
    <property type="match status" value="1"/>
</dbReference>
<keyword evidence="5 10" id="KW-0560">Oxidoreductase</keyword>
<evidence type="ECO:0000313" key="15">
    <source>
        <dbReference type="EMBL" id="AWK89581.1"/>
    </source>
</evidence>
<dbReference type="Gene3D" id="2.40.110.10">
    <property type="entry name" value="Butyryl-CoA Dehydrogenase, subunit A, domain 2"/>
    <property type="match status" value="1"/>
</dbReference>
<dbReference type="OrthoDB" id="5510711at2"/>
<evidence type="ECO:0000256" key="1">
    <source>
        <dbReference type="ARBA" id="ARBA00001974"/>
    </source>
</evidence>
<evidence type="ECO:0000259" key="13">
    <source>
        <dbReference type="Pfam" id="PF02771"/>
    </source>
</evidence>
<feature type="domain" description="Acetyl-CoA dehydrogenase-like C-terminal" evidence="14">
    <location>
        <begin position="483"/>
        <end position="591"/>
    </location>
</feature>
<evidence type="ECO:0000256" key="7">
    <source>
        <dbReference type="ARBA" id="ARBA00058683"/>
    </source>
</evidence>
<dbReference type="AlphaFoldDB" id="A0A2S2CYL7"/>
<reference evidence="16" key="1">
    <citation type="submission" date="2018-05" db="EMBL/GenBank/DDBJ databases">
        <title>Azospirillum thermophila sp. nov., a novel isolated from hot spring.</title>
        <authorList>
            <person name="Zhao Z."/>
        </authorList>
    </citation>
    <scope>NUCLEOTIDE SEQUENCE [LARGE SCALE GENOMIC DNA]</scope>
    <source>
        <strain evidence="16">CFH 70021</strain>
        <plasmid evidence="16">unnamed2</plasmid>
    </source>
</reference>
<dbReference type="Pfam" id="PF02771">
    <property type="entry name" value="Acyl-CoA_dh_N"/>
    <property type="match status" value="1"/>
</dbReference>
<evidence type="ECO:0000256" key="5">
    <source>
        <dbReference type="ARBA" id="ARBA00023002"/>
    </source>
</evidence>
<dbReference type="InterPro" id="IPR046373">
    <property type="entry name" value="Acyl-CoA_Oxase/DH_mid-dom_sf"/>
</dbReference>
<dbReference type="InterPro" id="IPR013786">
    <property type="entry name" value="AcylCoA_DH/ox_N"/>
</dbReference>
<dbReference type="EC" id="1.3.99.41" evidence="8"/>
<dbReference type="Pfam" id="PF00441">
    <property type="entry name" value="Acyl-CoA_dh_1"/>
    <property type="match status" value="1"/>
</dbReference>
<keyword evidence="15" id="KW-0614">Plasmid</keyword>
<comment type="cofactor">
    <cofactor evidence="1 10">
        <name>FAD</name>
        <dbReference type="ChEBI" id="CHEBI:57692"/>
    </cofactor>
</comment>
<dbReference type="InterPro" id="IPR006091">
    <property type="entry name" value="Acyl-CoA_Oxase/DH_mid-dom"/>
</dbReference>
<evidence type="ECO:0000259" key="14">
    <source>
        <dbReference type="Pfam" id="PF12806"/>
    </source>
</evidence>
<keyword evidence="3 10" id="KW-0285">Flavoprotein</keyword>
<evidence type="ECO:0000256" key="8">
    <source>
        <dbReference type="ARBA" id="ARBA00066694"/>
    </source>
</evidence>
<gene>
    <name evidence="15" type="ORF">DEW08_26610</name>
</gene>